<name>A0A8T3DN53_9TELE</name>
<proteinExistence type="predicted"/>
<keyword evidence="2" id="KW-1185">Reference proteome</keyword>
<protein>
    <submittedName>
        <fullName evidence="1">Uncharacterized protein</fullName>
    </submittedName>
</protein>
<sequence length="69" mass="7343">MTASRSSVSGTCPALLIYAGESPTGHCLDIREDMKSHCCQSAKEIKTSTSIACAKPGRRTAIRVFAELV</sequence>
<organism evidence="1 2">
    <name type="scientific">Albula goreensis</name>
    <dbReference type="NCBI Taxonomy" id="1534307"/>
    <lineage>
        <taxon>Eukaryota</taxon>
        <taxon>Metazoa</taxon>
        <taxon>Chordata</taxon>
        <taxon>Craniata</taxon>
        <taxon>Vertebrata</taxon>
        <taxon>Euteleostomi</taxon>
        <taxon>Actinopterygii</taxon>
        <taxon>Neopterygii</taxon>
        <taxon>Teleostei</taxon>
        <taxon>Albuliformes</taxon>
        <taxon>Albulidae</taxon>
        <taxon>Albula</taxon>
    </lineage>
</organism>
<accession>A0A8T3DN53</accession>
<comment type="caution">
    <text evidence="1">The sequence shown here is derived from an EMBL/GenBank/DDBJ whole genome shotgun (WGS) entry which is preliminary data.</text>
</comment>
<dbReference type="AlphaFoldDB" id="A0A8T3DN53"/>
<evidence type="ECO:0000313" key="1">
    <source>
        <dbReference type="EMBL" id="KAI1898909.1"/>
    </source>
</evidence>
<reference evidence="1" key="1">
    <citation type="submission" date="2021-01" db="EMBL/GenBank/DDBJ databases">
        <authorList>
            <person name="Zahm M."/>
            <person name="Roques C."/>
            <person name="Cabau C."/>
            <person name="Klopp C."/>
            <person name="Donnadieu C."/>
            <person name="Jouanno E."/>
            <person name="Lampietro C."/>
            <person name="Louis A."/>
            <person name="Herpin A."/>
            <person name="Echchiki A."/>
            <person name="Berthelot C."/>
            <person name="Parey E."/>
            <person name="Roest-Crollius H."/>
            <person name="Braasch I."/>
            <person name="Postlethwait J."/>
            <person name="Bobe J."/>
            <person name="Montfort J."/>
            <person name="Bouchez O."/>
            <person name="Begum T."/>
            <person name="Mejri S."/>
            <person name="Adams A."/>
            <person name="Chen W.-J."/>
            <person name="Guiguen Y."/>
        </authorList>
    </citation>
    <scope>NUCLEOTIDE SEQUENCE</scope>
    <source>
        <tissue evidence="1">Blood</tissue>
    </source>
</reference>
<dbReference type="EMBL" id="JAERUA010000006">
    <property type="protein sequence ID" value="KAI1898909.1"/>
    <property type="molecule type" value="Genomic_DNA"/>
</dbReference>
<evidence type="ECO:0000313" key="2">
    <source>
        <dbReference type="Proteomes" id="UP000829720"/>
    </source>
</evidence>
<gene>
    <name evidence="1" type="ORF">AGOR_G00077250</name>
</gene>
<dbReference type="Proteomes" id="UP000829720">
    <property type="component" value="Unassembled WGS sequence"/>
</dbReference>